<evidence type="ECO:0000256" key="7">
    <source>
        <dbReference type="ARBA" id="ARBA00023239"/>
    </source>
</evidence>
<evidence type="ECO:0000256" key="6">
    <source>
        <dbReference type="ARBA" id="ARBA00023141"/>
    </source>
</evidence>
<dbReference type="PANTHER" id="PTHR43406:SF1">
    <property type="entry name" value="TRYPTOPHAN SYNTHASE ALPHA CHAIN, CHLOROPLASTIC"/>
    <property type="match status" value="1"/>
</dbReference>
<comment type="subunit">
    <text evidence="3 9">Tetramer of two alpha and two beta chains.</text>
</comment>
<comment type="pathway">
    <text evidence="2 9">Amino-acid biosynthesis; L-tryptophan biosynthesis; L-tryptophan from chorismate: step 5/5.</text>
</comment>
<dbReference type="EC" id="4.2.1.20" evidence="9"/>
<evidence type="ECO:0000256" key="2">
    <source>
        <dbReference type="ARBA" id="ARBA00004733"/>
    </source>
</evidence>
<keyword evidence="5 9" id="KW-0822">Tryptophan biosynthesis</keyword>
<evidence type="ECO:0000256" key="10">
    <source>
        <dbReference type="RuleBase" id="RU003662"/>
    </source>
</evidence>
<keyword evidence="4 9" id="KW-0028">Amino-acid biosynthesis</keyword>
<evidence type="ECO:0000256" key="1">
    <source>
        <dbReference type="ARBA" id="ARBA00003365"/>
    </source>
</evidence>
<dbReference type="OrthoDB" id="9804578at2"/>
<sequence length="274" mass="29307">MNKATNVLTVEEAAAQASYPLFVPFIMAGDPHEEATISIALSLQEAGAHILELGIPYSDPLADGPLLQRSAQRALKGGMSLKGALRMIRTMRERGLTIPVVVFSYVNPVLRMGEETFVKEAASAGANGVLIPDLPMEESSFISEVAREKGLSVISLVAPTSAHRIEKIASQAQGFLYCVSSLGVTGTRDAFPDEAYAFIRKVKEASTVPVAVGFGISNRRQVELLDGVSDGIVVGSAIMKIVEEQQEALVSAEKTEREQALNEIKTFVSTLISS</sequence>
<gene>
    <name evidence="9" type="primary">trpA</name>
    <name evidence="11" type="ORF">SAMN05421781_0691</name>
</gene>
<dbReference type="PANTHER" id="PTHR43406">
    <property type="entry name" value="TRYPTOPHAN SYNTHASE, ALPHA CHAIN"/>
    <property type="match status" value="1"/>
</dbReference>
<dbReference type="HAMAP" id="MF_00131">
    <property type="entry name" value="Trp_synth_alpha"/>
    <property type="match status" value="1"/>
</dbReference>
<keyword evidence="7 9" id="KW-0456">Lyase</keyword>
<dbReference type="RefSeq" id="WP_091611178.1">
    <property type="nucleotide sequence ID" value="NZ_FNNC01000001.1"/>
</dbReference>
<dbReference type="EMBL" id="FNNC01000001">
    <property type="protein sequence ID" value="SDW16877.1"/>
    <property type="molecule type" value="Genomic_DNA"/>
</dbReference>
<dbReference type="Gene3D" id="3.20.20.70">
    <property type="entry name" value="Aldolase class I"/>
    <property type="match status" value="1"/>
</dbReference>
<dbReference type="InterPro" id="IPR013785">
    <property type="entry name" value="Aldolase_TIM"/>
</dbReference>
<comment type="function">
    <text evidence="1 9">The alpha subunit is responsible for the aldol cleavage of indoleglycerol phosphate to indole and glyceraldehyde 3-phosphate.</text>
</comment>
<dbReference type="Proteomes" id="UP000199488">
    <property type="component" value="Unassembled WGS sequence"/>
</dbReference>
<dbReference type="PROSITE" id="PS00167">
    <property type="entry name" value="TRP_SYNTHASE_ALPHA"/>
    <property type="match status" value="1"/>
</dbReference>
<keyword evidence="6 9" id="KW-0057">Aromatic amino acid biosynthesis</keyword>
<dbReference type="InterPro" id="IPR011060">
    <property type="entry name" value="RibuloseP-bd_barrel"/>
</dbReference>
<dbReference type="GO" id="GO:0005829">
    <property type="term" value="C:cytosol"/>
    <property type="evidence" value="ECO:0007669"/>
    <property type="project" value="TreeGrafter"/>
</dbReference>
<dbReference type="NCBIfam" id="TIGR00262">
    <property type="entry name" value="trpA"/>
    <property type="match status" value="1"/>
</dbReference>
<dbReference type="UniPathway" id="UPA00035">
    <property type="reaction ID" value="UER00044"/>
</dbReference>
<dbReference type="GO" id="GO:0004834">
    <property type="term" value="F:tryptophan synthase activity"/>
    <property type="evidence" value="ECO:0007669"/>
    <property type="project" value="UniProtKB-UniRule"/>
</dbReference>
<dbReference type="CDD" id="cd04724">
    <property type="entry name" value="Tryptophan_synthase_alpha"/>
    <property type="match status" value="1"/>
</dbReference>
<feature type="active site" description="Proton acceptor" evidence="9">
    <location>
        <position position="63"/>
    </location>
</feature>
<evidence type="ECO:0000256" key="9">
    <source>
        <dbReference type="HAMAP-Rule" id="MF_00131"/>
    </source>
</evidence>
<keyword evidence="12" id="KW-1185">Reference proteome</keyword>
<dbReference type="Pfam" id="PF00290">
    <property type="entry name" value="Trp_syntA"/>
    <property type="match status" value="1"/>
</dbReference>
<dbReference type="InterPro" id="IPR002028">
    <property type="entry name" value="Trp_synthase_suA"/>
</dbReference>
<comment type="similarity">
    <text evidence="9 10">Belongs to the TrpA family.</text>
</comment>
<evidence type="ECO:0000256" key="4">
    <source>
        <dbReference type="ARBA" id="ARBA00022605"/>
    </source>
</evidence>
<dbReference type="STRING" id="1122204.SAMN05421781_0691"/>
<protein>
    <recommendedName>
        <fullName evidence="9">Tryptophan synthase alpha chain</fullName>
        <ecNumber evidence="9">4.2.1.20</ecNumber>
    </recommendedName>
</protein>
<dbReference type="AlphaFoldDB" id="A0A1H2RBT4"/>
<proteinExistence type="inferred from homology"/>
<organism evidence="11 12">
    <name type="scientific">Marinococcus luteus</name>
    <dbReference type="NCBI Taxonomy" id="1122204"/>
    <lineage>
        <taxon>Bacteria</taxon>
        <taxon>Bacillati</taxon>
        <taxon>Bacillota</taxon>
        <taxon>Bacilli</taxon>
        <taxon>Bacillales</taxon>
        <taxon>Bacillaceae</taxon>
        <taxon>Marinococcus</taxon>
    </lineage>
</organism>
<dbReference type="InterPro" id="IPR018204">
    <property type="entry name" value="Trp_synthase_alpha_AS"/>
</dbReference>
<dbReference type="FunFam" id="3.20.20.70:FF:000037">
    <property type="entry name" value="Tryptophan synthase alpha chain"/>
    <property type="match status" value="1"/>
</dbReference>
<dbReference type="SUPFAM" id="SSF51366">
    <property type="entry name" value="Ribulose-phoshate binding barrel"/>
    <property type="match status" value="1"/>
</dbReference>
<name>A0A1H2RBT4_9BACI</name>
<evidence type="ECO:0000313" key="12">
    <source>
        <dbReference type="Proteomes" id="UP000199488"/>
    </source>
</evidence>
<evidence type="ECO:0000256" key="3">
    <source>
        <dbReference type="ARBA" id="ARBA00011270"/>
    </source>
</evidence>
<reference evidence="11 12" key="1">
    <citation type="submission" date="2016-10" db="EMBL/GenBank/DDBJ databases">
        <authorList>
            <person name="de Groot N.N."/>
        </authorList>
    </citation>
    <scope>NUCLEOTIDE SEQUENCE [LARGE SCALE GENOMIC DNA]</scope>
    <source>
        <strain evidence="11 12">DSM 23126</strain>
    </source>
</reference>
<evidence type="ECO:0000256" key="8">
    <source>
        <dbReference type="ARBA" id="ARBA00049047"/>
    </source>
</evidence>
<comment type="catalytic activity">
    <reaction evidence="8 9">
        <text>(1S,2R)-1-C-(indol-3-yl)glycerol 3-phosphate + L-serine = D-glyceraldehyde 3-phosphate + L-tryptophan + H2O</text>
        <dbReference type="Rhea" id="RHEA:10532"/>
        <dbReference type="ChEBI" id="CHEBI:15377"/>
        <dbReference type="ChEBI" id="CHEBI:33384"/>
        <dbReference type="ChEBI" id="CHEBI:57912"/>
        <dbReference type="ChEBI" id="CHEBI:58866"/>
        <dbReference type="ChEBI" id="CHEBI:59776"/>
        <dbReference type="EC" id="4.2.1.20"/>
    </reaction>
</comment>
<feature type="active site" description="Proton acceptor" evidence="9">
    <location>
        <position position="52"/>
    </location>
</feature>
<evidence type="ECO:0000256" key="5">
    <source>
        <dbReference type="ARBA" id="ARBA00022822"/>
    </source>
</evidence>
<evidence type="ECO:0000313" key="11">
    <source>
        <dbReference type="EMBL" id="SDW16877.1"/>
    </source>
</evidence>
<accession>A0A1H2RBT4</accession>